<dbReference type="GO" id="GO:0008477">
    <property type="term" value="F:purine nucleosidase activity"/>
    <property type="evidence" value="ECO:0007669"/>
    <property type="project" value="TreeGrafter"/>
</dbReference>
<evidence type="ECO:0000256" key="2">
    <source>
        <dbReference type="ARBA" id="ARBA00023295"/>
    </source>
</evidence>
<dbReference type="EMBL" id="FRAI01000019">
    <property type="protein sequence ID" value="SHK16621.1"/>
    <property type="molecule type" value="Genomic_DNA"/>
</dbReference>
<dbReference type="InterPro" id="IPR015910">
    <property type="entry name" value="I/U_nuclsd_hydro_CS"/>
</dbReference>
<name>A0A1M6Q8V0_9FIRM</name>
<dbReference type="Gene3D" id="3.90.245.10">
    <property type="entry name" value="Ribonucleoside hydrolase-like"/>
    <property type="match status" value="1"/>
</dbReference>
<evidence type="ECO:0000313" key="4">
    <source>
        <dbReference type="EMBL" id="SHK16621.1"/>
    </source>
</evidence>
<dbReference type="AlphaFoldDB" id="A0A1M6Q8V0"/>
<gene>
    <name evidence="4" type="ORF">SAMN02745227_01671</name>
</gene>
<keyword evidence="2" id="KW-0326">Glycosidase</keyword>
<dbReference type="GO" id="GO:0005829">
    <property type="term" value="C:cytosol"/>
    <property type="evidence" value="ECO:0007669"/>
    <property type="project" value="TreeGrafter"/>
</dbReference>
<dbReference type="InterPro" id="IPR023186">
    <property type="entry name" value="IUNH"/>
</dbReference>
<dbReference type="InterPro" id="IPR001910">
    <property type="entry name" value="Inosine/uridine_hydrolase_dom"/>
</dbReference>
<dbReference type="InterPro" id="IPR036452">
    <property type="entry name" value="Ribo_hydro-like"/>
</dbReference>
<dbReference type="Pfam" id="PF01156">
    <property type="entry name" value="IU_nuc_hydro"/>
    <property type="match status" value="1"/>
</dbReference>
<feature type="domain" description="Inosine/uridine-preferring nucleoside hydrolase" evidence="3">
    <location>
        <begin position="3"/>
        <end position="298"/>
    </location>
</feature>
<dbReference type="PANTHER" id="PTHR12304:SF4">
    <property type="entry name" value="URIDINE NUCLEOSIDASE"/>
    <property type="match status" value="1"/>
</dbReference>
<evidence type="ECO:0000259" key="3">
    <source>
        <dbReference type="Pfam" id="PF01156"/>
    </source>
</evidence>
<evidence type="ECO:0000313" key="5">
    <source>
        <dbReference type="Proteomes" id="UP000243547"/>
    </source>
</evidence>
<dbReference type="STRING" id="1120989.SAMN02745227_01671"/>
<sequence>MKIILDVDPGIDDAIAIALAHKWPGIEILGITTVGGNLPLEKTTDNGGKILKLLGANYKVYPGMAQPLIRELKTAENIHGPTGLGYAQLPEGKEYIADKHGVDFIIEQVNKYPKEITLIGVGPLTNIATAIKKDPSLPQKVRGICVMGGAVFTQGNVTPAAEFNIYVDPESAEIVFNCGAEIILVGLDVTLKVLLTREHLEIIQKKGGSLGESIGEMTKFYLERYLDGNKLPGCALHDPLAVAVALDKSLVSMEKMYVGVETKGELTRGATIGDKLSRFNKKPNVYVCTQVDSNRFLELFLDRILDHTN</sequence>
<dbReference type="SUPFAM" id="SSF53590">
    <property type="entry name" value="Nucleoside hydrolase"/>
    <property type="match status" value="1"/>
</dbReference>
<proteinExistence type="predicted"/>
<dbReference type="PANTHER" id="PTHR12304">
    <property type="entry name" value="INOSINE-URIDINE PREFERRING NUCLEOSIDE HYDROLASE"/>
    <property type="match status" value="1"/>
</dbReference>
<keyword evidence="1" id="KW-0378">Hydrolase</keyword>
<organism evidence="4 5">
    <name type="scientific">Anaerobranca californiensis DSM 14826</name>
    <dbReference type="NCBI Taxonomy" id="1120989"/>
    <lineage>
        <taxon>Bacteria</taxon>
        <taxon>Bacillati</taxon>
        <taxon>Bacillota</taxon>
        <taxon>Clostridia</taxon>
        <taxon>Eubacteriales</taxon>
        <taxon>Proteinivoracaceae</taxon>
        <taxon>Anaerobranca</taxon>
    </lineage>
</organism>
<reference evidence="5" key="1">
    <citation type="submission" date="2016-11" db="EMBL/GenBank/DDBJ databases">
        <authorList>
            <person name="Varghese N."/>
            <person name="Submissions S."/>
        </authorList>
    </citation>
    <scope>NUCLEOTIDE SEQUENCE [LARGE SCALE GENOMIC DNA]</scope>
    <source>
        <strain evidence="5">DSM 14826</strain>
    </source>
</reference>
<dbReference type="OrthoDB" id="9797882at2"/>
<dbReference type="CDD" id="cd02651">
    <property type="entry name" value="nuc_hydro_IU_UC_XIUA"/>
    <property type="match status" value="1"/>
</dbReference>
<dbReference type="GO" id="GO:0006152">
    <property type="term" value="P:purine nucleoside catabolic process"/>
    <property type="evidence" value="ECO:0007669"/>
    <property type="project" value="TreeGrafter"/>
</dbReference>
<dbReference type="Proteomes" id="UP000243547">
    <property type="component" value="Unassembled WGS sequence"/>
</dbReference>
<dbReference type="RefSeq" id="WP_072907877.1">
    <property type="nucleotide sequence ID" value="NZ_FRAI01000019.1"/>
</dbReference>
<dbReference type="PROSITE" id="PS01247">
    <property type="entry name" value="IUNH"/>
    <property type="match status" value="1"/>
</dbReference>
<evidence type="ECO:0000256" key="1">
    <source>
        <dbReference type="ARBA" id="ARBA00022801"/>
    </source>
</evidence>
<protein>
    <submittedName>
        <fullName evidence="4">Purine nucleosidase</fullName>
    </submittedName>
</protein>
<accession>A0A1M6Q8V0</accession>
<keyword evidence="5" id="KW-1185">Reference proteome</keyword>
<dbReference type="GO" id="GO:0045437">
    <property type="term" value="F:uridine nucleosidase activity"/>
    <property type="evidence" value="ECO:0007669"/>
    <property type="project" value="UniProtKB-ARBA"/>
</dbReference>